<accession>A0A0M3UKB9</accession>
<sequence>MADASQLVPLEHNFDAQARDLLTPEVMRDLSMALQTLFSQRMMGFLASLDIPGATADQQNLRYGAAPA</sequence>
<dbReference type="GeneID" id="26622617"/>
<name>A0A0M3UKB9_9CAUD</name>
<reference evidence="1 2" key="1">
    <citation type="submission" date="2015-08" db="EMBL/GenBank/DDBJ databases">
        <authorList>
            <person name="Bailey A.M."/>
            <person name="Bennett K.E."/>
            <person name="Carter P.S."/>
            <person name="Deans N.C."/>
            <person name="Dyle E.V."/>
            <person name="Florea A."/>
            <person name="Giraldo T.A."/>
            <person name="Hayes M.A."/>
            <person name="Ikejiani J."/>
            <person name="Seawell W.C."/>
            <person name="Shah H."/>
            <person name="Toussaint T.E."/>
            <person name="Coleman D."/>
            <person name="Hammonds-Odie L.P."/>
            <person name="Barrera A.L."/>
            <person name="Serrano M.G."/>
            <person name="Buck G."/>
            <person name="Lee V."/>
            <person name="Wang Y."/>
            <person name="Carvalho R."/>
            <person name="Voegtly L."/>
            <person name="Shi R."/>
            <person name="Duckworth R."/>
            <person name="Johnson A."/>
            <person name="Loviza R."/>
            <person name="Walstead R."/>
            <person name="Shah Z."/>
            <person name="Kiflezghi M."/>
            <person name="Wade K."/>
            <person name="Anders K.R."/>
            <person name="Bradley K.W."/>
            <person name="Asai D.J."/>
            <person name="Bowman C.A."/>
            <person name="Russell D.A."/>
            <person name="Pope W.H."/>
            <person name="Jacobs-Sera D."/>
            <person name="Hendrix R.W."/>
            <person name="Hatfull G.F."/>
        </authorList>
    </citation>
    <scope>NUCLEOTIDE SEQUENCE [LARGE SCALE GENOMIC DNA]</scope>
</reference>
<keyword evidence="2" id="KW-1185">Reference proteome</keyword>
<protein>
    <submittedName>
        <fullName evidence="1">Uncharacterized protein</fullName>
    </submittedName>
</protein>
<gene>
    <name evidence="1" type="ORF">SEA_MUFASA_87</name>
</gene>
<evidence type="ECO:0000313" key="1">
    <source>
        <dbReference type="EMBL" id="ALF00521.1"/>
    </source>
</evidence>
<organism evidence="1 2">
    <name type="scientific">Mycobacterium phage Mufasa</name>
    <dbReference type="NCBI Taxonomy" id="1718600"/>
    <lineage>
        <taxon>Viruses</taxon>
        <taxon>Duplodnaviria</taxon>
        <taxon>Heunggongvirae</taxon>
        <taxon>Uroviricota</taxon>
        <taxon>Caudoviricetes</taxon>
        <taxon>Weiservirinae</taxon>
        <taxon>Timquatrovirus</taxon>
        <taxon>Timquatrovirus mufasa</taxon>
    </lineage>
</organism>
<evidence type="ECO:0000313" key="2">
    <source>
        <dbReference type="Proteomes" id="UP000203479"/>
    </source>
</evidence>
<proteinExistence type="predicted"/>
<dbReference type="Proteomes" id="UP000203479">
    <property type="component" value="Segment"/>
</dbReference>
<dbReference type="EMBL" id="KT591490">
    <property type="protein sequence ID" value="ALF00521.1"/>
    <property type="molecule type" value="Genomic_DNA"/>
</dbReference>
<dbReference type="KEGG" id="vg:26622617"/>
<dbReference type="RefSeq" id="YP_009195333.1">
    <property type="nucleotide sequence ID" value="NC_028759.1"/>
</dbReference>